<feature type="compositionally biased region" description="Low complexity" evidence="1">
    <location>
        <begin position="73"/>
        <end position="98"/>
    </location>
</feature>
<dbReference type="OMA" id="MNINDND"/>
<keyword evidence="2" id="KW-0472">Membrane</keyword>
<keyword evidence="4" id="KW-1185">Reference proteome</keyword>
<feature type="region of interest" description="Disordered" evidence="1">
    <location>
        <begin position="1"/>
        <end position="50"/>
    </location>
</feature>
<evidence type="ECO:0000256" key="1">
    <source>
        <dbReference type="SAM" id="MobiDB-lite"/>
    </source>
</evidence>
<accession>F4PQW3</accession>
<dbReference type="GeneID" id="14874227"/>
<sequence>MMNDDHLDKDSSNNSSSILHDDFKTTNKEQQKKEKIQNAPLLNDDDDDVSLEVDEESKDFAKRLSSAYNHAATTTTTSTTSTNNNNNNNNTTGTSTPTITDEDYAAELQAEYNKEPQQSIHIPPDDDLHFNDSFEMPEVTSHSEDYHRFISLKRTGTAVKALSMLIFFFSIMTYFIQAWWLLFSGGIVMCPIGFYASHYLKRRLFLFFMVYLVIDIIFRFGFLFSHLKELSGFGIFISFVIDALEGYVVYFCLNFYKRMPSDGTITFRDFYLHDTGLWSF</sequence>
<keyword evidence="2" id="KW-1133">Transmembrane helix</keyword>
<proteinExistence type="predicted"/>
<feature type="transmembrane region" description="Helical" evidence="2">
    <location>
        <begin position="230"/>
        <end position="253"/>
    </location>
</feature>
<evidence type="ECO:0008006" key="5">
    <source>
        <dbReference type="Google" id="ProtNLM"/>
    </source>
</evidence>
<dbReference type="EMBL" id="GL883010">
    <property type="protein sequence ID" value="EGG21228.1"/>
    <property type="molecule type" value="Genomic_DNA"/>
</dbReference>
<evidence type="ECO:0000256" key="2">
    <source>
        <dbReference type="SAM" id="Phobius"/>
    </source>
</evidence>
<evidence type="ECO:0000313" key="4">
    <source>
        <dbReference type="Proteomes" id="UP000007797"/>
    </source>
</evidence>
<feature type="compositionally biased region" description="Basic and acidic residues" evidence="1">
    <location>
        <begin position="19"/>
        <end position="36"/>
    </location>
</feature>
<reference evidence="4" key="1">
    <citation type="journal article" date="2011" name="Genome Res.">
        <title>Phylogeny-wide analysis of social amoeba genomes highlights ancient origins for complex intercellular communication.</title>
        <authorList>
            <person name="Heidel A.J."/>
            <person name="Lawal H.M."/>
            <person name="Felder M."/>
            <person name="Schilde C."/>
            <person name="Helps N.R."/>
            <person name="Tunggal B."/>
            <person name="Rivero F."/>
            <person name="John U."/>
            <person name="Schleicher M."/>
            <person name="Eichinger L."/>
            <person name="Platzer M."/>
            <person name="Noegel A.A."/>
            <person name="Schaap P."/>
            <person name="Gloeckner G."/>
        </authorList>
    </citation>
    <scope>NUCLEOTIDE SEQUENCE [LARGE SCALE GENOMIC DNA]</scope>
    <source>
        <strain evidence="4">SH3</strain>
    </source>
</reference>
<dbReference type="KEGG" id="dfa:DFA_01103"/>
<gene>
    <name evidence="3" type="ORF">DFA_01103</name>
</gene>
<dbReference type="RefSeq" id="XP_004359078.1">
    <property type="nucleotide sequence ID" value="XM_004359021.1"/>
</dbReference>
<dbReference type="Proteomes" id="UP000007797">
    <property type="component" value="Unassembled WGS sequence"/>
</dbReference>
<name>F4PQW3_CACFS</name>
<feature type="transmembrane region" description="Helical" evidence="2">
    <location>
        <begin position="204"/>
        <end position="224"/>
    </location>
</feature>
<evidence type="ECO:0000313" key="3">
    <source>
        <dbReference type="EMBL" id="EGG21228.1"/>
    </source>
</evidence>
<protein>
    <recommendedName>
        <fullName evidence="5">Transmembrane protein</fullName>
    </recommendedName>
</protein>
<feature type="compositionally biased region" description="Basic and acidic residues" evidence="1">
    <location>
        <begin position="1"/>
        <end position="11"/>
    </location>
</feature>
<dbReference type="AlphaFoldDB" id="F4PQW3"/>
<organism evidence="3 4">
    <name type="scientific">Cavenderia fasciculata</name>
    <name type="common">Slime mold</name>
    <name type="synonym">Dictyostelium fasciculatum</name>
    <dbReference type="NCBI Taxonomy" id="261658"/>
    <lineage>
        <taxon>Eukaryota</taxon>
        <taxon>Amoebozoa</taxon>
        <taxon>Evosea</taxon>
        <taxon>Eumycetozoa</taxon>
        <taxon>Dictyostelia</taxon>
        <taxon>Acytosteliales</taxon>
        <taxon>Cavenderiaceae</taxon>
        <taxon>Cavenderia</taxon>
    </lineage>
</organism>
<dbReference type="OrthoDB" id="19710at2759"/>
<keyword evidence="2" id="KW-0812">Transmembrane</keyword>
<feature type="region of interest" description="Disordered" evidence="1">
    <location>
        <begin position="72"/>
        <end position="98"/>
    </location>
</feature>
<feature type="transmembrane region" description="Helical" evidence="2">
    <location>
        <begin position="180"/>
        <end position="197"/>
    </location>
</feature>